<feature type="domain" description="Aminotransferase-like plant mobile" evidence="2">
    <location>
        <begin position="319"/>
        <end position="675"/>
    </location>
</feature>
<feature type="compositionally biased region" description="Basic and acidic residues" evidence="1">
    <location>
        <begin position="97"/>
        <end position="106"/>
    </location>
</feature>
<feature type="region of interest" description="Disordered" evidence="1">
    <location>
        <begin position="247"/>
        <end position="281"/>
    </location>
</feature>
<feature type="compositionally biased region" description="Basic residues" evidence="1">
    <location>
        <begin position="201"/>
        <end position="214"/>
    </location>
</feature>
<feature type="region of interest" description="Disordered" evidence="1">
    <location>
        <begin position="183"/>
        <end position="214"/>
    </location>
</feature>
<feature type="region of interest" description="Disordered" evidence="1">
    <location>
        <begin position="60"/>
        <end position="127"/>
    </location>
</feature>
<dbReference type="GO" id="GO:0010073">
    <property type="term" value="P:meristem maintenance"/>
    <property type="evidence" value="ECO:0007669"/>
    <property type="project" value="InterPro"/>
</dbReference>
<dbReference type="InterPro" id="IPR019557">
    <property type="entry name" value="AminoTfrase-like_pln_mobile"/>
</dbReference>
<feature type="compositionally biased region" description="Acidic residues" evidence="1">
    <location>
        <begin position="85"/>
        <end position="96"/>
    </location>
</feature>
<organism evidence="3 4">
    <name type="scientific">Digitaria exilis</name>
    <dbReference type="NCBI Taxonomy" id="1010633"/>
    <lineage>
        <taxon>Eukaryota</taxon>
        <taxon>Viridiplantae</taxon>
        <taxon>Streptophyta</taxon>
        <taxon>Embryophyta</taxon>
        <taxon>Tracheophyta</taxon>
        <taxon>Spermatophyta</taxon>
        <taxon>Magnoliopsida</taxon>
        <taxon>Liliopsida</taxon>
        <taxon>Poales</taxon>
        <taxon>Poaceae</taxon>
        <taxon>PACMAD clade</taxon>
        <taxon>Panicoideae</taxon>
        <taxon>Panicodae</taxon>
        <taxon>Paniceae</taxon>
        <taxon>Anthephorinae</taxon>
        <taxon>Digitaria</taxon>
    </lineage>
</organism>
<proteinExistence type="predicted"/>
<dbReference type="EMBL" id="JACEFO010001777">
    <property type="protein sequence ID" value="KAF8703852.1"/>
    <property type="molecule type" value="Genomic_DNA"/>
</dbReference>
<dbReference type="Proteomes" id="UP000636709">
    <property type="component" value="Unassembled WGS sequence"/>
</dbReference>
<dbReference type="Pfam" id="PF10536">
    <property type="entry name" value="PMD"/>
    <property type="match status" value="1"/>
</dbReference>
<feature type="compositionally biased region" description="Basic and acidic residues" evidence="1">
    <location>
        <begin position="1024"/>
        <end position="1040"/>
    </location>
</feature>
<dbReference type="InterPro" id="IPR044824">
    <property type="entry name" value="MAIN-like"/>
</dbReference>
<feature type="region of interest" description="Disordered" evidence="1">
    <location>
        <begin position="1024"/>
        <end position="1046"/>
    </location>
</feature>
<dbReference type="PANTHER" id="PTHR46033:SF80">
    <property type="entry name" value="PROTEIN MAIN-LIKE 2-LIKE"/>
    <property type="match status" value="1"/>
</dbReference>
<sequence>MTVDRCCHVILSEKVSQMEDESQVIDQNHELQLQIRIEGVSAANATVLSEFEGHEWAEEPELGVSAAGPARQEEEEKEHYLEPGFDPEGDDPIGADEEWRYFKKQENVQGGSNEKVQQEKKAAKKRKAYEAIDPDAVPSDEATMMRDAPYVVSISKDHTCASTSQVKGKEASKGWIADKAKEADLSLLSPNARPESPGPHGRTKTHRPSQRSHRSIAAVVVIMAGAGDDDDSDVILLTHQLPVDMDGPAEGRLAHLLPPLHRSPPPPPPPPFRPPPPPQAVASAEHRVSFRGWLGAPRHWDLWVAKLRPLHGPLWRRLGIYDAVLASTYRFKPDPSLVLHLASFWSPATSTFAFPWGEATLTLHDVAHIFGLPATGSPVTAPLRPEWCPDEAGLNGVRLGFNRSACKKAHLSAWIKHFLTDQNDVVLEHAAFLALWLTRFVLPGHPDATMRQAIFPIAVRLAQGERVALAPAVLASLYRDLRDTKAFIGAAGAAVATGNADMLSSLSLYSPLYILHIWIWERFPALRPGKENPLGDGEPMAARWHDLSRKINPTRIREVLCSRDNFLWQLPYATSLKKYSGWVCSSDLTGNDQLRLLAHCLRPCELVGMDCIEQYLPHRVARQFGLDQDVPMDVRRANQNWFLAWQTYELDGKNVSLFIPQSEPGITSRYAQWWRQRLQPSDLHAGAQSIPVQSKPSKRKVKKTPAAMEAEAEKERRMKKARVSPSDKKRRLEDLYDPKLTGWPSAGRNGLSEAAGSYCKVGSLPNYDIGSDDALLPNIGATNDDVVLLVPRMQTITPAVAVPKKNDIMNLAIGDVEIYSDELEVGATAMCEENPHNPVDRSFDITNKSEGDTVTMKSKEAMEISAARSLGITDRPQEGATAVMELEKEAMETHNIAEDDITKVPQSEYEKLRDAAPIEEDTKEKPCAAGKDLAEKDVDESTEVDKVKKAQREGCELLMEKDGDNTTDALRVEQIEEGHTIALKEKGIHDHVEDIAVVEQVDGQTKISTIIGMKDTPEEITQAHEKEPDNAMTKDSKNSTDSEMPCSSDTIQLNGSMMEKQCIQNVELNNQREASSDAAGMKDVALKQDHIITLENKETVVSEGSHMLDSIVKCDLVTLGADETHTGGGIQNHEIFVLEKVTGVTESLIMIYIHIFCIFQQGMNEVHDLGTAVENNKINVKEDEDVPVSSGYQIGTAIENSKMNMSEDAAMEERQHLGTTIENNKITLPNEADVLVSGECQINSTGTEVIEVKSTNCIQNQELLDNKYDQVMEKRMESENAHGSGISLEEDYKLGGGLDTCAVDATEDKQCHEVEHVNEERILEDTIMIDSGELKSDATDVEVDMAGSKEGTLNQYALSVVTDAAVQEKQDQEMASEDINTDVADTDALECRLKPDGVVNMSLSGEMEAAAQDNQDQEMADVGSNRYDMDALEFADESRSQEAIVQEKQDQEMAGEDTNRDVADMDALECGVKPDGAANISHETLLTTQSVDIAGSKIPSENKEKVAPFEEHNITEVAGFESNETTALLLEPENLVKVEQESLENETEGSILRKNDKASCKEQTSSCVMISPSNVDDQCEDDNGWAEESAKNYDKLASDSINTGCHHTVKFGKSSNEEVKRAQHIRSMYLKDIKESLGRIRAEPVNRVQTATSRHTVQESHSACKEIRVPLRDSGRDFGRDRSVELVVTSPAEDTSRWRQEQYALQILEDVHNARIAEKTRMEMEIRILKAQIASMERQVMNLDHFSEVKSRSKRH</sequence>
<feature type="region of interest" description="Disordered" evidence="1">
    <location>
        <begin position="685"/>
        <end position="731"/>
    </location>
</feature>
<evidence type="ECO:0000256" key="1">
    <source>
        <dbReference type="SAM" id="MobiDB-lite"/>
    </source>
</evidence>
<protein>
    <recommendedName>
        <fullName evidence="2">Aminotransferase-like plant mobile domain-containing protein</fullName>
    </recommendedName>
</protein>
<keyword evidence="4" id="KW-1185">Reference proteome</keyword>
<gene>
    <name evidence="3" type="ORF">HU200_031948</name>
</gene>
<comment type="caution">
    <text evidence="3">The sequence shown here is derived from an EMBL/GenBank/DDBJ whole genome shotgun (WGS) entry which is preliminary data.</text>
</comment>
<feature type="compositionally biased region" description="Pro residues" evidence="1">
    <location>
        <begin position="261"/>
        <end position="279"/>
    </location>
</feature>
<accession>A0A835BQ61</accession>
<name>A0A835BQ61_9POAL</name>
<dbReference type="OrthoDB" id="1572276at2759"/>
<dbReference type="PANTHER" id="PTHR46033">
    <property type="entry name" value="PROTEIN MAIN-LIKE 2"/>
    <property type="match status" value="1"/>
</dbReference>
<evidence type="ECO:0000259" key="2">
    <source>
        <dbReference type="Pfam" id="PF10536"/>
    </source>
</evidence>
<evidence type="ECO:0000313" key="4">
    <source>
        <dbReference type="Proteomes" id="UP000636709"/>
    </source>
</evidence>
<feature type="compositionally biased region" description="Basic and acidic residues" evidence="1">
    <location>
        <begin position="71"/>
        <end position="81"/>
    </location>
</feature>
<evidence type="ECO:0000313" key="3">
    <source>
        <dbReference type="EMBL" id="KAF8703852.1"/>
    </source>
</evidence>
<reference evidence="3" key="1">
    <citation type="submission" date="2020-07" db="EMBL/GenBank/DDBJ databases">
        <title>Genome sequence and genetic diversity analysis of an under-domesticated orphan crop, white fonio (Digitaria exilis).</title>
        <authorList>
            <person name="Bennetzen J.L."/>
            <person name="Chen S."/>
            <person name="Ma X."/>
            <person name="Wang X."/>
            <person name="Yssel A.E.J."/>
            <person name="Chaluvadi S.R."/>
            <person name="Johnson M."/>
            <person name="Gangashetty P."/>
            <person name="Hamidou F."/>
            <person name="Sanogo M.D."/>
            <person name="Zwaenepoel A."/>
            <person name="Wallace J."/>
            <person name="Van De Peer Y."/>
            <person name="Van Deynze A."/>
        </authorList>
    </citation>
    <scope>NUCLEOTIDE SEQUENCE</scope>
    <source>
        <tissue evidence="3">Leaves</tissue>
    </source>
</reference>